<dbReference type="InterPro" id="IPR011990">
    <property type="entry name" value="TPR-like_helical_dom_sf"/>
</dbReference>
<keyword evidence="7" id="KW-0067">ATP-binding</keyword>
<dbReference type="RefSeq" id="WP_406799408.1">
    <property type="nucleotide sequence ID" value="NZ_JBEWZF010000001.1"/>
</dbReference>
<keyword evidence="8" id="KW-0812">Transmembrane</keyword>
<dbReference type="EMBL" id="JBEWZF010000001">
    <property type="protein sequence ID" value="MFL0297390.1"/>
    <property type="molecule type" value="Genomic_DNA"/>
</dbReference>
<dbReference type="Pfam" id="PF07568">
    <property type="entry name" value="HisKA_2"/>
    <property type="match status" value="1"/>
</dbReference>
<dbReference type="PROSITE" id="PS50109">
    <property type="entry name" value="HIS_KIN"/>
    <property type="match status" value="1"/>
</dbReference>
<dbReference type="SUPFAM" id="SSF55874">
    <property type="entry name" value="ATPase domain of HSP90 chaperone/DNA topoisomerase II/histidine kinase"/>
    <property type="match status" value="1"/>
</dbReference>
<dbReference type="Gene3D" id="3.30.565.10">
    <property type="entry name" value="Histidine kinase-like ATPase, C-terminal domain"/>
    <property type="match status" value="1"/>
</dbReference>
<dbReference type="Gene3D" id="1.25.40.10">
    <property type="entry name" value="Tetratricopeptide repeat domain"/>
    <property type="match status" value="1"/>
</dbReference>
<comment type="caution">
    <text evidence="10">The sequence shown here is derived from an EMBL/GenBank/DDBJ whole genome shotgun (WGS) entry which is preliminary data.</text>
</comment>
<dbReference type="SUPFAM" id="SSF48452">
    <property type="entry name" value="TPR-like"/>
    <property type="match status" value="1"/>
</dbReference>
<dbReference type="InterPro" id="IPR005467">
    <property type="entry name" value="His_kinase_dom"/>
</dbReference>
<dbReference type="Proteomes" id="UP001623553">
    <property type="component" value="Unassembled WGS sequence"/>
</dbReference>
<reference evidence="10 11" key="1">
    <citation type="submission" date="2024-07" db="EMBL/GenBank/DDBJ databases">
        <authorList>
            <person name="Pitt A."/>
            <person name="Hahn M.W."/>
        </authorList>
    </citation>
    <scope>NUCLEOTIDE SEQUENCE [LARGE SCALE GENOMIC DNA]</scope>
    <source>
        <strain evidence="10 11">2-BAHN-186B</strain>
    </source>
</reference>
<dbReference type="Pfam" id="PF02518">
    <property type="entry name" value="HATPase_c"/>
    <property type="match status" value="1"/>
</dbReference>
<dbReference type="PANTHER" id="PTHR41523:SF8">
    <property type="entry name" value="ETHYLENE RESPONSE SENSOR PROTEIN"/>
    <property type="match status" value="1"/>
</dbReference>
<dbReference type="InterPro" id="IPR011495">
    <property type="entry name" value="Sig_transdc_His_kin_sub2_dim/P"/>
</dbReference>
<evidence type="ECO:0000256" key="7">
    <source>
        <dbReference type="ARBA" id="ARBA00022840"/>
    </source>
</evidence>
<keyword evidence="6 10" id="KW-0418">Kinase</keyword>
<evidence type="ECO:0000313" key="11">
    <source>
        <dbReference type="Proteomes" id="UP001623553"/>
    </source>
</evidence>
<gene>
    <name evidence="10" type="ORF">AAE961_00740</name>
</gene>
<dbReference type="PANTHER" id="PTHR41523">
    <property type="entry name" value="TWO-COMPONENT SYSTEM SENSOR PROTEIN"/>
    <property type="match status" value="1"/>
</dbReference>
<dbReference type="InterPro" id="IPR036890">
    <property type="entry name" value="HATPase_C_sf"/>
</dbReference>
<proteinExistence type="predicted"/>
<keyword evidence="3" id="KW-0597">Phosphoprotein</keyword>
<organism evidence="10 11">
    <name type="scientific">Aquirufa novilacunae</name>
    <dbReference type="NCBI Taxonomy" id="3139305"/>
    <lineage>
        <taxon>Bacteria</taxon>
        <taxon>Pseudomonadati</taxon>
        <taxon>Bacteroidota</taxon>
        <taxon>Cytophagia</taxon>
        <taxon>Cytophagales</taxon>
        <taxon>Flectobacillaceae</taxon>
        <taxon>Aquirufa</taxon>
    </lineage>
</organism>
<dbReference type="Gene3D" id="3.30.450.20">
    <property type="entry name" value="PAS domain"/>
    <property type="match status" value="1"/>
</dbReference>
<dbReference type="InterPro" id="IPR003594">
    <property type="entry name" value="HATPase_dom"/>
</dbReference>
<keyword evidence="5" id="KW-0547">Nucleotide-binding</keyword>
<evidence type="ECO:0000256" key="8">
    <source>
        <dbReference type="SAM" id="Phobius"/>
    </source>
</evidence>
<keyword evidence="4 10" id="KW-0808">Transferase</keyword>
<keyword evidence="8" id="KW-0472">Membrane</keyword>
<evidence type="ECO:0000256" key="1">
    <source>
        <dbReference type="ARBA" id="ARBA00000085"/>
    </source>
</evidence>
<comment type="catalytic activity">
    <reaction evidence="1">
        <text>ATP + protein L-histidine = ADP + protein N-phospho-L-histidine.</text>
        <dbReference type="EC" id="2.7.13.3"/>
    </reaction>
</comment>
<name>A0ABW8U0C8_9BACT</name>
<evidence type="ECO:0000256" key="5">
    <source>
        <dbReference type="ARBA" id="ARBA00022741"/>
    </source>
</evidence>
<evidence type="ECO:0000256" key="6">
    <source>
        <dbReference type="ARBA" id="ARBA00022777"/>
    </source>
</evidence>
<keyword evidence="8" id="KW-1133">Transmembrane helix</keyword>
<accession>A0ABW8U0C8</accession>
<evidence type="ECO:0000259" key="9">
    <source>
        <dbReference type="PROSITE" id="PS50109"/>
    </source>
</evidence>
<dbReference type="GO" id="GO:0004673">
    <property type="term" value="F:protein histidine kinase activity"/>
    <property type="evidence" value="ECO:0007669"/>
    <property type="project" value="UniProtKB-EC"/>
</dbReference>
<evidence type="ECO:0000256" key="2">
    <source>
        <dbReference type="ARBA" id="ARBA00012438"/>
    </source>
</evidence>
<keyword evidence="11" id="KW-1185">Reference proteome</keyword>
<dbReference type="EC" id="2.7.13.3" evidence="2"/>
<sequence length="656" mass="77136">MKKTVPYFLFLYFGFTLSVVDAQSSSLQNKLQALQLISVENSNARESSLRILAVWDSLNTNHHNMIYQLVPIHYWEKVLKKKYNQAIEEKDEEVQIKAAYALAHVYYVQLKIKETLPLIDFLYANKSKLTNKQYGSVLIKKEEIYRFYKDIGKAVKIRNERVLNGFINTYWELYFAAGLYNEAIQDFKSFERLPERPFRNRMMYYVHLGDMYFESKQLDSAYKYYRVGLKETDIYLDKIKRKEIIEEGNFPYWRGWFMGLMANCLVEKEKYAQAKPMLEYYLKLSPTEYRINSMIPLSICYFHLGEIDKGKIYLDSAQFLLKHTMYGPNEFKFLKAKSEYYKSKSDMDSAYLFLEAYNKKKELYEAGLLKNQSLLLLGRMEIDNRRTELKLTQKDLIKIKEDSSLQKKQLYLSLLGLILLAISTALILINYRQKIKSKNIVEAKNIELAAFAEINFQKSQYNEQLIKELHHRVKNNLQNVYSLLNIQKRRISDDETKDFVTSIQSRINSMAIVHESLYRDDMSDSVDFEQYVRNLIDHVKHTFEKKDQKIAISYAFDPVNLSLEKIILLGLIINESVSNVFKYLHTDRGNQLFISLQVYTDECVLSIRDDGPGFEPKKVNKTSLGLKLIKMMVKQLEASYSITSGNGVEHRIQFKI</sequence>
<protein>
    <recommendedName>
        <fullName evidence="2">histidine kinase</fullName>
        <ecNumber evidence="2">2.7.13.3</ecNumber>
    </recommendedName>
</protein>
<evidence type="ECO:0000256" key="3">
    <source>
        <dbReference type="ARBA" id="ARBA00022553"/>
    </source>
</evidence>
<evidence type="ECO:0000256" key="4">
    <source>
        <dbReference type="ARBA" id="ARBA00022679"/>
    </source>
</evidence>
<feature type="domain" description="Histidine kinase" evidence="9">
    <location>
        <begin position="468"/>
        <end position="656"/>
    </location>
</feature>
<evidence type="ECO:0000313" key="10">
    <source>
        <dbReference type="EMBL" id="MFL0297390.1"/>
    </source>
</evidence>
<feature type="transmembrane region" description="Helical" evidence="8">
    <location>
        <begin position="410"/>
        <end position="429"/>
    </location>
</feature>